<keyword evidence="7 8" id="KW-0408">Iron</keyword>
<dbReference type="FunFam" id="1.10.760.10:FF:000001">
    <property type="entry name" value="Cytochrome c iso-1"/>
    <property type="match status" value="1"/>
</dbReference>
<dbReference type="PANTHER" id="PTHR11961">
    <property type="entry name" value="CYTOCHROME C"/>
    <property type="match status" value="1"/>
</dbReference>
<evidence type="ECO:0000256" key="5">
    <source>
        <dbReference type="ARBA" id="ARBA00022723"/>
    </source>
</evidence>
<organism evidence="13 14">
    <name type="scientific">Intoshia linei</name>
    <dbReference type="NCBI Taxonomy" id="1819745"/>
    <lineage>
        <taxon>Eukaryota</taxon>
        <taxon>Metazoa</taxon>
        <taxon>Spiralia</taxon>
        <taxon>Lophotrochozoa</taxon>
        <taxon>Mesozoa</taxon>
        <taxon>Orthonectida</taxon>
        <taxon>Rhopaluridae</taxon>
        <taxon>Intoshia</taxon>
    </lineage>
</organism>
<keyword evidence="5 8" id="KW-0479">Metal-binding</keyword>
<comment type="caution">
    <text evidence="13">The sequence shown here is derived from an EMBL/GenBank/DDBJ whole genome shotgun (WGS) entry which is preliminary data.</text>
</comment>
<evidence type="ECO:0000256" key="8">
    <source>
        <dbReference type="PROSITE-ProRule" id="PRU00433"/>
    </source>
</evidence>
<dbReference type="EMBL" id="LWCA01000092">
    <property type="protein sequence ID" value="OAF70981.1"/>
    <property type="molecule type" value="Genomic_DNA"/>
</dbReference>
<evidence type="ECO:0000256" key="3">
    <source>
        <dbReference type="ARBA" id="ARBA00022448"/>
    </source>
</evidence>
<comment type="similarity">
    <text evidence="2 9">Belongs to the cytochrome c family.</text>
</comment>
<comment type="PTM">
    <text evidence="10">Binds 1 heme group per subunit.</text>
</comment>
<dbReference type="AlphaFoldDB" id="A0A177BBT9"/>
<protein>
    <submittedName>
        <fullName evidence="13">Cytochrome c</fullName>
    </submittedName>
</protein>
<keyword evidence="10" id="KW-0679">Respiratory chain</keyword>
<dbReference type="Pfam" id="PF00034">
    <property type="entry name" value="Cytochrom_C"/>
    <property type="match status" value="1"/>
</dbReference>
<proteinExistence type="inferred from homology"/>
<gene>
    <name evidence="13" type="ORF">A3Q56_01264</name>
</gene>
<dbReference type="Gene3D" id="1.10.760.10">
    <property type="entry name" value="Cytochrome c-like domain"/>
    <property type="match status" value="1"/>
</dbReference>
<keyword evidence="14" id="KW-1185">Reference proteome</keyword>
<keyword evidence="10" id="KW-0496">Mitochondrion</keyword>
<dbReference type="GO" id="GO:0009055">
    <property type="term" value="F:electron transfer activity"/>
    <property type="evidence" value="ECO:0007669"/>
    <property type="project" value="InterPro"/>
</dbReference>
<dbReference type="InterPro" id="IPR036909">
    <property type="entry name" value="Cyt_c-like_dom_sf"/>
</dbReference>
<dbReference type="PROSITE" id="PS51007">
    <property type="entry name" value="CYTC"/>
    <property type="match status" value="1"/>
</dbReference>
<evidence type="ECO:0000256" key="4">
    <source>
        <dbReference type="ARBA" id="ARBA00022617"/>
    </source>
</evidence>
<evidence type="ECO:0000259" key="12">
    <source>
        <dbReference type="PROSITE" id="PS51007"/>
    </source>
</evidence>
<name>A0A177BBT9_9BILA</name>
<keyword evidence="4 8" id="KW-0349">Heme</keyword>
<keyword evidence="3 10" id="KW-0813">Transport</keyword>
<evidence type="ECO:0000256" key="1">
    <source>
        <dbReference type="ARBA" id="ARBA00004569"/>
    </source>
</evidence>
<evidence type="ECO:0000256" key="2">
    <source>
        <dbReference type="ARBA" id="ARBA00006488"/>
    </source>
</evidence>
<dbReference type="InterPro" id="IPR009056">
    <property type="entry name" value="Cyt_c-like_dom"/>
</dbReference>
<evidence type="ECO:0000256" key="10">
    <source>
        <dbReference type="RuleBase" id="RU004427"/>
    </source>
</evidence>
<dbReference type="InterPro" id="IPR002327">
    <property type="entry name" value="Cyt_c_1A/1B"/>
</dbReference>
<evidence type="ECO:0000256" key="11">
    <source>
        <dbReference type="SAM" id="MobiDB-lite"/>
    </source>
</evidence>
<evidence type="ECO:0000313" key="14">
    <source>
        <dbReference type="Proteomes" id="UP000078046"/>
    </source>
</evidence>
<dbReference type="SUPFAM" id="SSF46626">
    <property type="entry name" value="Cytochrome c"/>
    <property type="match status" value="1"/>
</dbReference>
<evidence type="ECO:0000256" key="6">
    <source>
        <dbReference type="ARBA" id="ARBA00022982"/>
    </source>
</evidence>
<dbReference type="GO" id="GO:0005758">
    <property type="term" value="C:mitochondrial intermembrane space"/>
    <property type="evidence" value="ECO:0007669"/>
    <property type="project" value="UniProtKB-SubCell"/>
</dbReference>
<keyword evidence="6 10" id="KW-0249">Electron transport</keyword>
<reference evidence="13 14" key="1">
    <citation type="submission" date="2016-04" db="EMBL/GenBank/DDBJ databases">
        <title>The genome of Intoshia linei affirms orthonectids as highly simplified spiralians.</title>
        <authorList>
            <person name="Mikhailov K.V."/>
            <person name="Slusarev G.S."/>
            <person name="Nikitin M.A."/>
            <person name="Logacheva M.D."/>
            <person name="Penin A."/>
            <person name="Aleoshin V."/>
            <person name="Panchin Y.V."/>
        </authorList>
    </citation>
    <scope>NUCLEOTIDE SEQUENCE [LARGE SCALE GENOMIC DNA]</scope>
    <source>
        <strain evidence="13">Intl2013</strain>
        <tissue evidence="13">Whole animal</tissue>
    </source>
</reference>
<dbReference type="PRINTS" id="PR00604">
    <property type="entry name" value="CYTCHRMECIAB"/>
</dbReference>
<dbReference type="OrthoDB" id="449280at2759"/>
<feature type="region of interest" description="Disordered" evidence="11">
    <location>
        <begin position="26"/>
        <end position="48"/>
    </location>
</feature>
<comment type="function">
    <text evidence="10">Electron carrier protein. The oxidized form of the cytochrome c heme group can accept an electron from the heme group of the cytochrome c1 subunit of cytochrome reductase. Cytochrome c then transfers this electron to the cytochrome oxidase complex, the final protein carrier in the mitochondrial electron-transport chain.</text>
</comment>
<evidence type="ECO:0000256" key="9">
    <source>
        <dbReference type="RuleBase" id="RU004426"/>
    </source>
</evidence>
<evidence type="ECO:0000256" key="7">
    <source>
        <dbReference type="ARBA" id="ARBA00023004"/>
    </source>
</evidence>
<feature type="domain" description="Cytochrome c" evidence="12">
    <location>
        <begin position="6"/>
        <end position="107"/>
    </location>
</feature>
<evidence type="ECO:0000313" key="13">
    <source>
        <dbReference type="EMBL" id="OAF70981.1"/>
    </source>
</evidence>
<dbReference type="Proteomes" id="UP000078046">
    <property type="component" value="Unassembled WGS sequence"/>
</dbReference>
<dbReference type="GO" id="GO:0046872">
    <property type="term" value="F:metal ion binding"/>
    <property type="evidence" value="ECO:0007669"/>
    <property type="project" value="UniProtKB-KW"/>
</dbReference>
<dbReference type="GO" id="GO:0020037">
    <property type="term" value="F:heme binding"/>
    <property type="evidence" value="ECO:0007669"/>
    <property type="project" value="InterPro"/>
</dbReference>
<comment type="subcellular location">
    <subcellularLocation>
        <location evidence="1">Mitochondrion intermembrane space</location>
    </subcellularLocation>
</comment>
<sequence length="107" mass="12192">MSCDEGNSKKGKKIFQKLCATCHTTDKESPHKQGPNLHQVHGRQTGQAKDYDYTKANKDKGITWTDDNLFNYLKKPAAFIPGTKMVFVGIKSKKERQDLIAYLRECK</sequence>
<accession>A0A177BBT9</accession>